<dbReference type="EMBL" id="NAJO01000025">
    <property type="protein sequence ID" value="OQO03273.1"/>
    <property type="molecule type" value="Genomic_DNA"/>
</dbReference>
<sequence>MSLPLTATGTERADRNWWQTACIYQIYPASFKDSNGDGFGDLPGIISKIDHLESLGVNAVWLSPCYESPNVDGGYDISNYRKIDPRFGTVADIELLIRSLDEVNIWLILDLVINHASDQHEWFRESRSSKTNAKFNWYIWRKGKSITIGNECENPESDKQLSGELLYTTRDEVKLYVEPNRRELDLAFEFNLCAWNFGPGGRFDKARDTVQDLKRTICRTWNGLRSGETAWQTFFLVSHDTARSVTRFGDDKPEHSAAIAKMLAVLSTTLCGTLFVYQGQESGMENHTVDPIESFDDIDTINAMRTIERSRHECSQPGETIDMSDVNEQVAVISYILEAGLSQGLLPYITTERNRPLAISMAPTPPQLDHVVLLLPHATLVDPPTWLTSNFTLTPGGTHAGGETQNTLVLFADGTYLELIAFVDDKPECRQDHWWGEKDFGVIDYAFTVPDVKSFDVKKLNDRLKRKETKVRYAEPTAGGRMREDGVEVKWKVAFPEGVERGGVPFWCLDVTERKLRVPISRTATEHPCGAVGMAGVLAQIDQTRLPSIGEALAAIIEERGDGNARFPVATPSGTYGATAASIRIKEPTDRTKTALDLSLVLHVPKRETRPSDIYQSIGSGKVAILFESL</sequence>
<evidence type="ECO:0000259" key="3">
    <source>
        <dbReference type="SMART" id="SM00642"/>
    </source>
</evidence>
<dbReference type="InterPro" id="IPR017853">
    <property type="entry name" value="GH"/>
</dbReference>
<evidence type="ECO:0000313" key="5">
    <source>
        <dbReference type="Proteomes" id="UP000192596"/>
    </source>
</evidence>
<keyword evidence="5" id="KW-1185">Reference proteome</keyword>
<evidence type="ECO:0000256" key="1">
    <source>
        <dbReference type="ARBA" id="ARBA00008061"/>
    </source>
</evidence>
<dbReference type="GO" id="GO:0004556">
    <property type="term" value="F:alpha-amylase activity"/>
    <property type="evidence" value="ECO:0007669"/>
    <property type="project" value="TreeGrafter"/>
</dbReference>
<dbReference type="GO" id="GO:0000025">
    <property type="term" value="P:maltose catabolic process"/>
    <property type="evidence" value="ECO:0007669"/>
    <property type="project" value="TreeGrafter"/>
</dbReference>
<dbReference type="GO" id="GO:0005987">
    <property type="term" value="P:sucrose catabolic process"/>
    <property type="evidence" value="ECO:0007669"/>
    <property type="project" value="TreeGrafter"/>
</dbReference>
<accession>A0A1V8SVU0</accession>
<dbReference type="AlphaFoldDB" id="A0A1V8SVU0"/>
<dbReference type="InterPro" id="IPR029068">
    <property type="entry name" value="Glyas_Bleomycin-R_OHBP_Dase"/>
</dbReference>
<dbReference type="PANTHER" id="PTHR10357">
    <property type="entry name" value="ALPHA-AMYLASE FAMILY MEMBER"/>
    <property type="match status" value="1"/>
</dbReference>
<dbReference type="Gene3D" id="3.20.20.80">
    <property type="entry name" value="Glycosidases"/>
    <property type="match status" value="2"/>
</dbReference>
<dbReference type="Proteomes" id="UP000192596">
    <property type="component" value="Unassembled WGS sequence"/>
</dbReference>
<comment type="similarity">
    <text evidence="1">Belongs to the glycosyl hydrolase 13 family.</text>
</comment>
<dbReference type="GO" id="GO:0033934">
    <property type="term" value="F:glucan 1,4-alpha-maltotriohydrolase activity"/>
    <property type="evidence" value="ECO:0007669"/>
    <property type="project" value="TreeGrafter"/>
</dbReference>
<dbReference type="Pfam" id="PF13468">
    <property type="entry name" value="Glyoxalase_3"/>
    <property type="match status" value="1"/>
</dbReference>
<dbReference type="STRING" id="1507870.A0A1V8SVU0"/>
<organism evidence="4 5">
    <name type="scientific">Cryoendolithus antarcticus</name>
    <dbReference type="NCBI Taxonomy" id="1507870"/>
    <lineage>
        <taxon>Eukaryota</taxon>
        <taxon>Fungi</taxon>
        <taxon>Dikarya</taxon>
        <taxon>Ascomycota</taxon>
        <taxon>Pezizomycotina</taxon>
        <taxon>Dothideomycetes</taxon>
        <taxon>Dothideomycetidae</taxon>
        <taxon>Cladosporiales</taxon>
        <taxon>Cladosporiaceae</taxon>
        <taxon>Cryoendolithus</taxon>
    </lineage>
</organism>
<dbReference type="OrthoDB" id="1740265at2759"/>
<dbReference type="SUPFAM" id="SSF51445">
    <property type="entry name" value="(Trans)glycosidases"/>
    <property type="match status" value="1"/>
</dbReference>
<dbReference type="InterPro" id="IPR025870">
    <property type="entry name" value="Glyoxalase-like_dom"/>
</dbReference>
<gene>
    <name evidence="4" type="ORF">B0A48_11529</name>
</gene>
<dbReference type="PANTHER" id="PTHR10357:SF179">
    <property type="entry name" value="NEUTRAL AND BASIC AMINO ACID TRANSPORT PROTEIN RBAT"/>
    <property type="match status" value="1"/>
</dbReference>
<evidence type="ECO:0000313" key="4">
    <source>
        <dbReference type="EMBL" id="OQO03273.1"/>
    </source>
</evidence>
<name>A0A1V8SVU0_9PEZI</name>
<protein>
    <recommendedName>
        <fullName evidence="3">Glycosyl hydrolase family 13 catalytic domain-containing protein</fullName>
    </recommendedName>
</protein>
<comment type="caution">
    <text evidence="4">The sequence shown here is derived from an EMBL/GenBank/DDBJ whole genome shotgun (WGS) entry which is preliminary data.</text>
</comment>
<dbReference type="InterPro" id="IPR045857">
    <property type="entry name" value="O16G_dom_2"/>
</dbReference>
<reference evidence="5" key="1">
    <citation type="submission" date="2017-03" db="EMBL/GenBank/DDBJ databases">
        <title>Genomes of endolithic fungi from Antarctica.</title>
        <authorList>
            <person name="Coleine C."/>
            <person name="Masonjones S."/>
            <person name="Stajich J.E."/>
        </authorList>
    </citation>
    <scope>NUCLEOTIDE SEQUENCE [LARGE SCALE GENOMIC DNA]</scope>
    <source>
        <strain evidence="5">CCFEE 5527</strain>
    </source>
</reference>
<dbReference type="InParanoid" id="A0A1V8SVU0"/>
<feature type="domain" description="Glycosyl hydrolase family 13 catalytic" evidence="3">
    <location>
        <begin position="25"/>
        <end position="311"/>
    </location>
</feature>
<dbReference type="Gene3D" id="3.90.400.10">
    <property type="entry name" value="Oligo-1,6-glucosidase, Domain 2"/>
    <property type="match status" value="1"/>
</dbReference>
<dbReference type="SMART" id="SM00642">
    <property type="entry name" value="Aamy"/>
    <property type="match status" value="1"/>
</dbReference>
<evidence type="ECO:0000256" key="2">
    <source>
        <dbReference type="ARBA" id="ARBA00026248"/>
    </source>
</evidence>
<proteinExistence type="inferred from homology"/>
<dbReference type="Pfam" id="PF00128">
    <property type="entry name" value="Alpha-amylase"/>
    <property type="match status" value="2"/>
</dbReference>
<dbReference type="GO" id="GO:0004574">
    <property type="term" value="F:oligo-1,6-glucosidase activity"/>
    <property type="evidence" value="ECO:0007669"/>
    <property type="project" value="TreeGrafter"/>
</dbReference>
<dbReference type="Gene3D" id="3.10.180.10">
    <property type="entry name" value="2,3-Dihydroxybiphenyl 1,2-Dioxygenase, domain 1"/>
    <property type="match status" value="1"/>
</dbReference>
<dbReference type="InterPro" id="IPR006047">
    <property type="entry name" value="GH13_cat_dom"/>
</dbReference>
<keyword evidence="2" id="KW-0462">Maltose metabolism</keyword>
<dbReference type="GO" id="GO:0004575">
    <property type="term" value="F:sucrose alpha-glucosidase activity"/>
    <property type="evidence" value="ECO:0007669"/>
    <property type="project" value="TreeGrafter"/>
</dbReference>